<feature type="compositionally biased region" description="Polar residues" evidence="6">
    <location>
        <begin position="277"/>
        <end position="297"/>
    </location>
</feature>
<dbReference type="PANTHER" id="PTHR10165">
    <property type="entry name" value="LIPID PHOSPHATE PHOSPHATASE"/>
    <property type="match status" value="1"/>
</dbReference>
<keyword evidence="9" id="KW-0378">Hydrolase</keyword>
<accession>A0A9X0D4V8</accession>
<dbReference type="GO" id="GO:0008195">
    <property type="term" value="F:phosphatidate phosphatase activity"/>
    <property type="evidence" value="ECO:0007669"/>
    <property type="project" value="UniProtKB-EC"/>
</dbReference>
<gene>
    <name evidence="9" type="primary">PPAP2A</name>
    <name evidence="9" type="ORF">OS493_008739</name>
</gene>
<dbReference type="SUPFAM" id="SSF48317">
    <property type="entry name" value="Acid phosphatase/Vanadium-dependent haloperoxidase"/>
    <property type="match status" value="1"/>
</dbReference>
<keyword evidence="5 7" id="KW-0472">Membrane</keyword>
<comment type="caution">
    <text evidence="9">The sequence shown here is derived from an EMBL/GenBank/DDBJ whole genome shotgun (WGS) entry which is preliminary data.</text>
</comment>
<protein>
    <submittedName>
        <fullName evidence="9">Phosphatidic acid phosphatase type 2A</fullName>
        <ecNumber evidence="9">3.1.3.4</ecNumber>
    </submittedName>
</protein>
<feature type="region of interest" description="Disordered" evidence="6">
    <location>
        <begin position="277"/>
        <end position="301"/>
    </location>
</feature>
<dbReference type="EMBL" id="MU825876">
    <property type="protein sequence ID" value="KAJ7386591.1"/>
    <property type="molecule type" value="Genomic_DNA"/>
</dbReference>
<keyword evidence="10" id="KW-1185">Reference proteome</keyword>
<dbReference type="GO" id="GO:0007165">
    <property type="term" value="P:signal transduction"/>
    <property type="evidence" value="ECO:0007669"/>
    <property type="project" value="TreeGrafter"/>
</dbReference>
<dbReference type="CDD" id="cd03384">
    <property type="entry name" value="PAP2_wunen"/>
    <property type="match status" value="1"/>
</dbReference>
<dbReference type="InterPro" id="IPR043216">
    <property type="entry name" value="PAP-like"/>
</dbReference>
<dbReference type="GO" id="GO:0006644">
    <property type="term" value="P:phospholipid metabolic process"/>
    <property type="evidence" value="ECO:0007669"/>
    <property type="project" value="InterPro"/>
</dbReference>
<organism evidence="9 10">
    <name type="scientific">Desmophyllum pertusum</name>
    <dbReference type="NCBI Taxonomy" id="174260"/>
    <lineage>
        <taxon>Eukaryota</taxon>
        <taxon>Metazoa</taxon>
        <taxon>Cnidaria</taxon>
        <taxon>Anthozoa</taxon>
        <taxon>Hexacorallia</taxon>
        <taxon>Scleractinia</taxon>
        <taxon>Caryophylliina</taxon>
        <taxon>Caryophylliidae</taxon>
        <taxon>Desmophyllum</taxon>
    </lineage>
</organism>
<name>A0A9X0D4V8_9CNID</name>
<feature type="transmembrane region" description="Helical" evidence="7">
    <location>
        <begin position="238"/>
        <end position="261"/>
    </location>
</feature>
<keyword evidence="3 7" id="KW-0812">Transmembrane</keyword>
<dbReference type="InterPro" id="IPR036938">
    <property type="entry name" value="PAP2/HPO_sf"/>
</dbReference>
<evidence type="ECO:0000256" key="2">
    <source>
        <dbReference type="ARBA" id="ARBA00008816"/>
    </source>
</evidence>
<proteinExistence type="inferred from homology"/>
<comment type="similarity">
    <text evidence="2">Belongs to the PA-phosphatase related phosphoesterase family.</text>
</comment>
<dbReference type="Pfam" id="PF01569">
    <property type="entry name" value="PAP2"/>
    <property type="match status" value="1"/>
</dbReference>
<evidence type="ECO:0000256" key="6">
    <source>
        <dbReference type="SAM" id="MobiDB-lite"/>
    </source>
</evidence>
<evidence type="ECO:0000313" key="10">
    <source>
        <dbReference type="Proteomes" id="UP001163046"/>
    </source>
</evidence>
<evidence type="ECO:0000256" key="7">
    <source>
        <dbReference type="SAM" id="Phobius"/>
    </source>
</evidence>
<dbReference type="GO" id="GO:0005886">
    <property type="term" value="C:plasma membrane"/>
    <property type="evidence" value="ECO:0007669"/>
    <property type="project" value="TreeGrafter"/>
</dbReference>
<comment type="subcellular location">
    <subcellularLocation>
        <location evidence="1">Membrane</location>
        <topology evidence="1">Multi-pass membrane protein</topology>
    </subcellularLocation>
</comment>
<dbReference type="EC" id="3.1.3.4" evidence="9"/>
<dbReference type="PANTHER" id="PTHR10165:SF103">
    <property type="entry name" value="PHOSPHOLIPID PHOSPHATASE HOMOLOG 1.2 HOMOLOG"/>
    <property type="match status" value="1"/>
</dbReference>
<feature type="transmembrane region" description="Helical" evidence="7">
    <location>
        <begin position="109"/>
        <end position="134"/>
    </location>
</feature>
<evidence type="ECO:0000259" key="8">
    <source>
        <dbReference type="SMART" id="SM00014"/>
    </source>
</evidence>
<keyword evidence="4 7" id="KW-1133">Transmembrane helix</keyword>
<dbReference type="SMART" id="SM00014">
    <property type="entry name" value="acidPPc"/>
    <property type="match status" value="1"/>
</dbReference>
<evidence type="ECO:0000256" key="1">
    <source>
        <dbReference type="ARBA" id="ARBA00004141"/>
    </source>
</evidence>
<evidence type="ECO:0000256" key="4">
    <source>
        <dbReference type="ARBA" id="ARBA00022989"/>
    </source>
</evidence>
<dbReference type="InterPro" id="IPR000326">
    <property type="entry name" value="PAP2/HPO"/>
</dbReference>
<feature type="transmembrane region" description="Helical" evidence="7">
    <location>
        <begin position="189"/>
        <end position="207"/>
    </location>
</feature>
<dbReference type="AlphaFoldDB" id="A0A9X0D4V8"/>
<feature type="transmembrane region" description="Helical" evidence="7">
    <location>
        <begin position="7"/>
        <end position="31"/>
    </location>
</feature>
<reference evidence="9" key="1">
    <citation type="submission" date="2023-01" db="EMBL/GenBank/DDBJ databases">
        <title>Genome assembly of the deep-sea coral Lophelia pertusa.</title>
        <authorList>
            <person name="Herrera S."/>
            <person name="Cordes E."/>
        </authorList>
    </citation>
    <scope>NUCLEOTIDE SEQUENCE</scope>
    <source>
        <strain evidence="9">USNM1676648</strain>
        <tissue evidence="9">Polyp</tissue>
    </source>
</reference>
<feature type="transmembrane region" description="Helical" evidence="7">
    <location>
        <begin position="214"/>
        <end position="232"/>
    </location>
</feature>
<evidence type="ECO:0000256" key="5">
    <source>
        <dbReference type="ARBA" id="ARBA00023136"/>
    </source>
</evidence>
<evidence type="ECO:0000256" key="3">
    <source>
        <dbReference type="ARBA" id="ARBA00022692"/>
    </source>
</evidence>
<feature type="domain" description="Phosphatidic acid phosphatase type 2/haloperoxidase" evidence="8">
    <location>
        <begin position="116"/>
        <end position="257"/>
    </location>
</feature>
<dbReference type="Proteomes" id="UP001163046">
    <property type="component" value="Unassembled WGS sequence"/>
</dbReference>
<evidence type="ECO:0000313" key="9">
    <source>
        <dbReference type="EMBL" id="KAJ7386591.1"/>
    </source>
</evidence>
<dbReference type="GO" id="GO:0046839">
    <property type="term" value="P:phospholipid dephosphorylation"/>
    <property type="evidence" value="ECO:0007669"/>
    <property type="project" value="TreeGrafter"/>
</dbReference>
<sequence length="316" mass="35446">MASNVKVINILFDLLCFILVFIVYLVIKILLFSTAEGLYPYKREFMCGDTSIHQPVKEETIGYEINDSLSFIIPIVVIMIVEACNNMTRSDETHEEEEKESYGPITLKPWIASMISLMVVFTFGGFVTCILTDLSKMTVGRLRPSFLTVCQANVTQADCQGYVTKDVCTGDPYDVKIARMSFPSGHSSVSMYGMLFLAFYIQSAVRAETKLLKPLLQMVAVSLSLFVGLSRIADNNHFLSDIVAGFILGAIIAWLIAFKVLKLFAIRIRKPKFTHCCHSSDQPPSRRQSLSDKTAGSDSRRRNCTTEFKKLKPCTH</sequence>
<dbReference type="Gene3D" id="1.20.144.10">
    <property type="entry name" value="Phosphatidic acid phosphatase type 2/haloperoxidase"/>
    <property type="match status" value="1"/>
</dbReference>
<dbReference type="OrthoDB" id="8907274at2759"/>